<dbReference type="Pfam" id="PF01895">
    <property type="entry name" value="PhoU"/>
    <property type="match status" value="2"/>
</dbReference>
<dbReference type="STRING" id="39841.SAMN05660836_02480"/>
<gene>
    <name evidence="4" type="ORF">SAMN05660836_02480</name>
</gene>
<evidence type="ECO:0000256" key="2">
    <source>
        <dbReference type="PIRNR" id="PIRNR003107"/>
    </source>
</evidence>
<dbReference type="GO" id="GO:0030643">
    <property type="term" value="P:intracellular phosphate ion homeostasis"/>
    <property type="evidence" value="ECO:0007669"/>
    <property type="project" value="InterPro"/>
</dbReference>
<sequence>MLEKRMNRLRELLITEASLVESMLQKSIQGLLQKNVGMLHEVIEQDEPTVNGYDIEIDKLCTQIAALYQPGPKALRTLLTILKANYDIERAGDHAVNIAQSAVEIIPYDFRNVEGIVSSTANAALSMLHDALTAFVKEDAKLAEDVLVRDDHVDKLRDECVRIFTEEIKKRPELSAVYMNLTRVVRSLERVADLATNIAEYALFIIRGEISKHGRDEQL</sequence>
<comment type="subcellular location">
    <subcellularLocation>
        <location evidence="2">Cytoplasm</location>
    </subcellularLocation>
</comment>
<dbReference type="NCBIfam" id="TIGR02135">
    <property type="entry name" value="phoU_full"/>
    <property type="match status" value="1"/>
</dbReference>
<keyword evidence="2" id="KW-0963">Cytoplasm</keyword>
<evidence type="ECO:0000313" key="5">
    <source>
        <dbReference type="Proteomes" id="UP000199611"/>
    </source>
</evidence>
<dbReference type="GO" id="GO:0006817">
    <property type="term" value="P:phosphate ion transport"/>
    <property type="evidence" value="ECO:0007669"/>
    <property type="project" value="UniProtKB-KW"/>
</dbReference>
<dbReference type="PANTHER" id="PTHR42930:SF3">
    <property type="entry name" value="PHOSPHATE-SPECIFIC TRANSPORT SYSTEM ACCESSORY PROTEIN PHOU"/>
    <property type="match status" value="1"/>
</dbReference>
<evidence type="ECO:0000259" key="3">
    <source>
        <dbReference type="Pfam" id="PF01895"/>
    </source>
</evidence>
<feature type="domain" description="PhoU" evidence="3">
    <location>
        <begin position="17"/>
        <end position="101"/>
    </location>
</feature>
<comment type="subunit">
    <text evidence="2">Homodimer.</text>
</comment>
<protein>
    <recommendedName>
        <fullName evidence="2">Phosphate-specific transport system accessory protein PhoU</fullName>
    </recommendedName>
</protein>
<reference evidence="4 5" key="1">
    <citation type="submission" date="2016-10" db="EMBL/GenBank/DDBJ databases">
        <authorList>
            <person name="de Groot N.N."/>
        </authorList>
    </citation>
    <scope>NUCLEOTIDE SEQUENCE [LARGE SCALE GENOMIC DNA]</scope>
    <source>
        <strain evidence="4 5">DSM 9990</strain>
    </source>
</reference>
<accession>A0A1I4VWA0</accession>
<dbReference type="GO" id="GO:0005737">
    <property type="term" value="C:cytoplasm"/>
    <property type="evidence" value="ECO:0007669"/>
    <property type="project" value="UniProtKB-SubCell"/>
</dbReference>
<dbReference type="Proteomes" id="UP000199611">
    <property type="component" value="Unassembled WGS sequence"/>
</dbReference>
<dbReference type="PANTHER" id="PTHR42930">
    <property type="entry name" value="PHOSPHATE-SPECIFIC TRANSPORT SYSTEM ACCESSORY PROTEIN PHOU"/>
    <property type="match status" value="1"/>
</dbReference>
<dbReference type="InterPro" id="IPR038078">
    <property type="entry name" value="PhoU-like_sf"/>
</dbReference>
<dbReference type="OrthoDB" id="9814256at2"/>
<dbReference type="RefSeq" id="WP_093396213.1">
    <property type="nucleotide sequence ID" value="NZ_FOUU01000012.1"/>
</dbReference>
<dbReference type="SUPFAM" id="SSF109755">
    <property type="entry name" value="PhoU-like"/>
    <property type="match status" value="1"/>
</dbReference>
<feature type="domain" description="PhoU" evidence="3">
    <location>
        <begin position="120"/>
        <end position="201"/>
    </location>
</feature>
<dbReference type="PIRSF" id="PIRSF003107">
    <property type="entry name" value="PhoU"/>
    <property type="match status" value="1"/>
</dbReference>
<proteinExistence type="inferred from homology"/>
<keyword evidence="2" id="KW-0592">Phosphate transport</keyword>
<dbReference type="InterPro" id="IPR028366">
    <property type="entry name" value="PhoU"/>
</dbReference>
<dbReference type="GO" id="GO:0045936">
    <property type="term" value="P:negative regulation of phosphate metabolic process"/>
    <property type="evidence" value="ECO:0007669"/>
    <property type="project" value="InterPro"/>
</dbReference>
<dbReference type="InterPro" id="IPR026022">
    <property type="entry name" value="PhoU_dom"/>
</dbReference>
<name>A0A1I4VWA0_9BACT</name>
<comment type="similarity">
    <text evidence="1 2">Belongs to the PhoU family.</text>
</comment>
<keyword evidence="5" id="KW-1185">Reference proteome</keyword>
<comment type="function">
    <text evidence="2">Plays a role in the regulation of phosphate uptake.</text>
</comment>
<organism evidence="4 5">
    <name type="scientific">Thermodesulforhabdus norvegica</name>
    <dbReference type="NCBI Taxonomy" id="39841"/>
    <lineage>
        <taxon>Bacteria</taxon>
        <taxon>Pseudomonadati</taxon>
        <taxon>Thermodesulfobacteriota</taxon>
        <taxon>Syntrophobacteria</taxon>
        <taxon>Syntrophobacterales</taxon>
        <taxon>Thermodesulforhabdaceae</taxon>
        <taxon>Thermodesulforhabdus</taxon>
    </lineage>
</organism>
<keyword evidence="2" id="KW-0813">Transport</keyword>
<evidence type="ECO:0000313" key="4">
    <source>
        <dbReference type="EMBL" id="SFN05482.1"/>
    </source>
</evidence>
<dbReference type="Gene3D" id="1.20.58.220">
    <property type="entry name" value="Phosphate transport system protein phou homolog 2, domain 2"/>
    <property type="match status" value="2"/>
</dbReference>
<dbReference type="AlphaFoldDB" id="A0A1I4VWA0"/>
<dbReference type="EMBL" id="FOUU01000012">
    <property type="protein sequence ID" value="SFN05482.1"/>
    <property type="molecule type" value="Genomic_DNA"/>
</dbReference>
<evidence type="ECO:0000256" key="1">
    <source>
        <dbReference type="ARBA" id="ARBA00008107"/>
    </source>
</evidence>